<dbReference type="AlphaFoldDB" id="A0A2P2MX18"/>
<protein>
    <submittedName>
        <fullName evidence="1">Uncharacterized protein</fullName>
    </submittedName>
</protein>
<name>A0A2P2MX18_RHIMU</name>
<sequence>MDRFHCQASFQGRALFPLHHQIDQPILLCSSTFSILFLS</sequence>
<proteinExistence type="predicted"/>
<dbReference type="EMBL" id="GGEC01054271">
    <property type="protein sequence ID" value="MBX34755.1"/>
    <property type="molecule type" value="Transcribed_RNA"/>
</dbReference>
<reference evidence="1" key="1">
    <citation type="submission" date="2018-02" db="EMBL/GenBank/DDBJ databases">
        <title>Rhizophora mucronata_Transcriptome.</title>
        <authorList>
            <person name="Meera S.P."/>
            <person name="Sreeshan A."/>
            <person name="Augustine A."/>
        </authorList>
    </citation>
    <scope>NUCLEOTIDE SEQUENCE</scope>
    <source>
        <tissue evidence="1">Leaf</tissue>
    </source>
</reference>
<evidence type="ECO:0000313" key="1">
    <source>
        <dbReference type="EMBL" id="MBX34755.1"/>
    </source>
</evidence>
<accession>A0A2P2MX18</accession>
<organism evidence="1">
    <name type="scientific">Rhizophora mucronata</name>
    <name type="common">Asiatic mangrove</name>
    <dbReference type="NCBI Taxonomy" id="61149"/>
    <lineage>
        <taxon>Eukaryota</taxon>
        <taxon>Viridiplantae</taxon>
        <taxon>Streptophyta</taxon>
        <taxon>Embryophyta</taxon>
        <taxon>Tracheophyta</taxon>
        <taxon>Spermatophyta</taxon>
        <taxon>Magnoliopsida</taxon>
        <taxon>eudicotyledons</taxon>
        <taxon>Gunneridae</taxon>
        <taxon>Pentapetalae</taxon>
        <taxon>rosids</taxon>
        <taxon>fabids</taxon>
        <taxon>Malpighiales</taxon>
        <taxon>Rhizophoraceae</taxon>
        <taxon>Rhizophora</taxon>
    </lineage>
</organism>